<dbReference type="Proteomes" id="UP000240317">
    <property type="component" value="Unassembled WGS sequence"/>
</dbReference>
<dbReference type="OrthoDB" id="9766150at2"/>
<dbReference type="Gene3D" id="3.10.310.20">
    <property type="entry name" value="DHHA2 domain"/>
    <property type="match status" value="1"/>
</dbReference>
<dbReference type="InterPro" id="IPR004097">
    <property type="entry name" value="DHHA2"/>
</dbReference>
<dbReference type="FunFam" id="3.90.1640.10:FF:000001">
    <property type="entry name" value="Probable manganese-dependent inorganic pyrophosphatase"/>
    <property type="match status" value="1"/>
</dbReference>
<dbReference type="PANTHER" id="PTHR12112:SF22">
    <property type="entry name" value="MANGANESE-DEPENDENT INORGANIC PYROPHOSPHATASE-RELATED"/>
    <property type="match status" value="1"/>
</dbReference>
<name>A0A2T3W5J2_9DEIO</name>
<gene>
    <name evidence="9" type="ORF">C8263_14645</name>
</gene>
<dbReference type="SUPFAM" id="SSF64182">
    <property type="entry name" value="DHH phosphoesterases"/>
    <property type="match status" value="1"/>
</dbReference>
<dbReference type="InterPro" id="IPR001667">
    <property type="entry name" value="DDH_dom"/>
</dbReference>
<dbReference type="InterPro" id="IPR038222">
    <property type="entry name" value="DHHA2_dom_sf"/>
</dbReference>
<reference evidence="9 10" key="1">
    <citation type="submission" date="2018-03" db="EMBL/GenBank/DDBJ databases">
        <title>Draft genome of Deinococcus sp. OD32.</title>
        <authorList>
            <person name="Wang X.-P."/>
            <person name="Du Z.-J."/>
        </authorList>
    </citation>
    <scope>NUCLEOTIDE SEQUENCE [LARGE SCALE GENOMIC DNA]</scope>
    <source>
        <strain evidence="9 10">OD32</strain>
    </source>
</reference>
<comment type="caution">
    <text evidence="9">The sequence shown here is derived from an EMBL/GenBank/DDBJ whole genome shotgun (WGS) entry which is preliminary data.</text>
</comment>
<dbReference type="GO" id="GO:0004427">
    <property type="term" value="F:inorganic diphosphate phosphatase activity"/>
    <property type="evidence" value="ECO:0007669"/>
    <property type="project" value="UniProtKB-EC"/>
</dbReference>
<proteinExistence type="predicted"/>
<comment type="catalytic activity">
    <reaction evidence="7">
        <text>diphosphate + H2O = 2 phosphate + H(+)</text>
        <dbReference type="Rhea" id="RHEA:24576"/>
        <dbReference type="ChEBI" id="CHEBI:15377"/>
        <dbReference type="ChEBI" id="CHEBI:15378"/>
        <dbReference type="ChEBI" id="CHEBI:33019"/>
        <dbReference type="ChEBI" id="CHEBI:43474"/>
        <dbReference type="EC" id="3.6.1.1"/>
    </reaction>
</comment>
<keyword evidence="4" id="KW-0378">Hydrolase</keyword>
<comment type="cofactor">
    <cofactor evidence="1">
        <name>Mn(2+)</name>
        <dbReference type="ChEBI" id="CHEBI:29035"/>
    </cofactor>
</comment>
<dbReference type="Pfam" id="PF02833">
    <property type="entry name" value="DHHA2"/>
    <property type="match status" value="1"/>
</dbReference>
<dbReference type="Pfam" id="PF01368">
    <property type="entry name" value="DHH"/>
    <property type="match status" value="1"/>
</dbReference>
<organism evidence="9 10">
    <name type="scientific">Deinococcus arcticus</name>
    <dbReference type="NCBI Taxonomy" id="2136176"/>
    <lineage>
        <taxon>Bacteria</taxon>
        <taxon>Thermotogati</taxon>
        <taxon>Deinococcota</taxon>
        <taxon>Deinococci</taxon>
        <taxon>Deinococcales</taxon>
        <taxon>Deinococcaceae</taxon>
        <taxon>Deinococcus</taxon>
    </lineage>
</organism>
<dbReference type="PANTHER" id="PTHR12112">
    <property type="entry name" value="BNIP - RELATED"/>
    <property type="match status" value="1"/>
</dbReference>
<dbReference type="SMART" id="SM01131">
    <property type="entry name" value="DHHA2"/>
    <property type="match status" value="1"/>
</dbReference>
<dbReference type="AlphaFoldDB" id="A0A2T3W5J2"/>
<evidence type="ECO:0000256" key="4">
    <source>
        <dbReference type="ARBA" id="ARBA00022801"/>
    </source>
</evidence>
<evidence type="ECO:0000256" key="1">
    <source>
        <dbReference type="ARBA" id="ARBA00001936"/>
    </source>
</evidence>
<evidence type="ECO:0000256" key="5">
    <source>
        <dbReference type="ARBA" id="ARBA00023211"/>
    </source>
</evidence>
<evidence type="ECO:0000313" key="10">
    <source>
        <dbReference type="Proteomes" id="UP000240317"/>
    </source>
</evidence>
<keyword evidence="5" id="KW-0464">Manganese</keyword>
<dbReference type="NCBIfam" id="NF003877">
    <property type="entry name" value="PRK05427.1"/>
    <property type="match status" value="1"/>
</dbReference>
<evidence type="ECO:0000256" key="2">
    <source>
        <dbReference type="ARBA" id="ARBA00012146"/>
    </source>
</evidence>
<dbReference type="GO" id="GO:0005737">
    <property type="term" value="C:cytoplasm"/>
    <property type="evidence" value="ECO:0007669"/>
    <property type="project" value="InterPro"/>
</dbReference>
<dbReference type="InterPro" id="IPR038763">
    <property type="entry name" value="DHH_sf"/>
</dbReference>
<feature type="domain" description="DHHA2" evidence="8">
    <location>
        <begin position="179"/>
        <end position="310"/>
    </location>
</feature>
<evidence type="ECO:0000256" key="7">
    <source>
        <dbReference type="ARBA" id="ARBA00047820"/>
    </source>
</evidence>
<dbReference type="GO" id="GO:0046872">
    <property type="term" value="F:metal ion binding"/>
    <property type="evidence" value="ECO:0007669"/>
    <property type="project" value="UniProtKB-KW"/>
</dbReference>
<protein>
    <recommendedName>
        <fullName evidence="2">inorganic diphosphatase</fullName>
        <ecNumber evidence="2">3.6.1.1</ecNumber>
    </recommendedName>
    <alternativeName>
        <fullName evidence="6">Pyrophosphate phospho-hydrolase</fullName>
    </alternativeName>
</protein>
<accession>A0A2T3W5J2</accession>
<sequence length="314" mass="33897">MLAVFGHQNPDTDAITAALVYARLLGRQGIDAQAYRLGEPNFETAFVLREAGVDAPPLLETLPAGAQVVLVDHNESAQSLPNLHELTVTRVVDHHKLGDLTTTQPAYLRFEPVGSTGTLLLKLFREAGLSVEPLDARLLLSAILSDTLHFRSPTTTAEDRDAVAFLAPVAGITDVEAYALAMFAAKSDLGDTPAETLLRMDYKVFPFGEPTAPHQWGLGVIETTNPGYVFGRQSELLAAMDNLKAEDGLSGVLLSVVDILNETNRTLVLSATEEKVLREAFGVETQGHVADLGARISRKKQVVPVLETYFTPQG</sequence>
<evidence type="ECO:0000259" key="8">
    <source>
        <dbReference type="SMART" id="SM01131"/>
    </source>
</evidence>
<dbReference type="EMBL" id="PYSV01000015">
    <property type="protein sequence ID" value="PTA67147.1"/>
    <property type="molecule type" value="Genomic_DNA"/>
</dbReference>
<evidence type="ECO:0000256" key="3">
    <source>
        <dbReference type="ARBA" id="ARBA00022723"/>
    </source>
</evidence>
<evidence type="ECO:0000256" key="6">
    <source>
        <dbReference type="ARBA" id="ARBA00032535"/>
    </source>
</evidence>
<keyword evidence="10" id="KW-1185">Reference proteome</keyword>
<evidence type="ECO:0000313" key="9">
    <source>
        <dbReference type="EMBL" id="PTA67147.1"/>
    </source>
</evidence>
<dbReference type="EC" id="3.6.1.1" evidence="2"/>
<dbReference type="Gene3D" id="3.90.1640.10">
    <property type="entry name" value="inorganic pyrophosphatase (n-terminal core)"/>
    <property type="match status" value="1"/>
</dbReference>
<keyword evidence="3" id="KW-0479">Metal-binding</keyword>
<dbReference type="RefSeq" id="WP_107138885.1">
    <property type="nucleotide sequence ID" value="NZ_PYSV01000015.1"/>
</dbReference>